<dbReference type="Gene3D" id="3.90.660.10">
    <property type="match status" value="1"/>
</dbReference>
<name>A0A2I0VMP8_9ASPA</name>
<reference evidence="4 5" key="2">
    <citation type="journal article" date="2017" name="Nature">
        <title>The Apostasia genome and the evolution of orchids.</title>
        <authorList>
            <person name="Zhang G.Q."/>
            <person name="Liu K.W."/>
            <person name="Li Z."/>
            <person name="Lohaus R."/>
            <person name="Hsiao Y.Y."/>
            <person name="Niu S.C."/>
            <person name="Wang J.Y."/>
            <person name="Lin Y.C."/>
            <person name="Xu Q."/>
            <person name="Chen L.J."/>
            <person name="Yoshida K."/>
            <person name="Fujiwara S."/>
            <person name="Wang Z.W."/>
            <person name="Zhang Y.Q."/>
            <person name="Mitsuda N."/>
            <person name="Wang M."/>
            <person name="Liu G.H."/>
            <person name="Pecoraro L."/>
            <person name="Huang H.X."/>
            <person name="Xiao X.J."/>
            <person name="Lin M."/>
            <person name="Wu X.Y."/>
            <person name="Wu W.L."/>
            <person name="Chen Y.Y."/>
            <person name="Chang S.B."/>
            <person name="Sakamoto S."/>
            <person name="Ohme-Takagi M."/>
            <person name="Yagi M."/>
            <person name="Zeng S.J."/>
            <person name="Shen C.Y."/>
            <person name="Yeh C.M."/>
            <person name="Luo Y.B."/>
            <person name="Tsai W.C."/>
            <person name="Van de Peer Y."/>
            <person name="Liu Z.J."/>
        </authorList>
    </citation>
    <scope>NUCLEOTIDE SEQUENCE [LARGE SCALE GENOMIC DNA]</scope>
    <source>
        <tissue evidence="4">The whole plant</tissue>
    </source>
</reference>
<dbReference type="PANTHER" id="PTHR10742">
    <property type="entry name" value="FLAVIN MONOAMINE OXIDASE"/>
    <property type="match status" value="1"/>
</dbReference>
<evidence type="ECO:0000313" key="4">
    <source>
        <dbReference type="EMBL" id="PKU64663.1"/>
    </source>
</evidence>
<proteinExistence type="inferred from homology"/>
<organism evidence="4 5">
    <name type="scientific">Dendrobium catenatum</name>
    <dbReference type="NCBI Taxonomy" id="906689"/>
    <lineage>
        <taxon>Eukaryota</taxon>
        <taxon>Viridiplantae</taxon>
        <taxon>Streptophyta</taxon>
        <taxon>Embryophyta</taxon>
        <taxon>Tracheophyta</taxon>
        <taxon>Spermatophyta</taxon>
        <taxon>Magnoliopsida</taxon>
        <taxon>Liliopsida</taxon>
        <taxon>Asparagales</taxon>
        <taxon>Orchidaceae</taxon>
        <taxon>Epidendroideae</taxon>
        <taxon>Malaxideae</taxon>
        <taxon>Dendrobiinae</taxon>
        <taxon>Dendrobium</taxon>
    </lineage>
</organism>
<dbReference type="InterPro" id="IPR002937">
    <property type="entry name" value="Amino_oxidase"/>
</dbReference>
<feature type="domain" description="Amine oxidase" evidence="3">
    <location>
        <begin position="31"/>
        <end position="126"/>
    </location>
</feature>
<dbReference type="InterPro" id="IPR050281">
    <property type="entry name" value="Flavin_monoamine_oxidase"/>
</dbReference>
<gene>
    <name evidence="4" type="ORF">MA16_Dca014517</name>
</gene>
<dbReference type="PANTHER" id="PTHR10742:SF381">
    <property type="entry name" value="LYSINE-SPECIFIC HISTONE DEMETHYLASE 1 HOMOLOG 1"/>
    <property type="match status" value="1"/>
</dbReference>
<keyword evidence="4" id="KW-0489">Methyltransferase</keyword>
<dbReference type="Gene3D" id="3.50.50.60">
    <property type="entry name" value="FAD/NAD(P)-binding domain"/>
    <property type="match status" value="1"/>
</dbReference>
<accession>A0A2I0VMP8</accession>
<evidence type="ECO:0000259" key="3">
    <source>
        <dbReference type="Pfam" id="PF01593"/>
    </source>
</evidence>
<dbReference type="GO" id="GO:0016491">
    <property type="term" value="F:oxidoreductase activity"/>
    <property type="evidence" value="ECO:0007669"/>
    <property type="project" value="InterPro"/>
</dbReference>
<dbReference type="Proteomes" id="UP000233837">
    <property type="component" value="Unassembled WGS sequence"/>
</dbReference>
<comment type="similarity">
    <text evidence="1">Belongs to the flavin monoamine oxidase family.</text>
</comment>
<evidence type="ECO:0000256" key="2">
    <source>
        <dbReference type="ARBA" id="ARBA00022946"/>
    </source>
</evidence>
<dbReference type="GO" id="GO:0005634">
    <property type="term" value="C:nucleus"/>
    <property type="evidence" value="ECO:0007669"/>
    <property type="project" value="TreeGrafter"/>
</dbReference>
<dbReference type="AlphaFoldDB" id="A0A2I0VMP8"/>
<keyword evidence="5" id="KW-1185">Reference proteome</keyword>
<dbReference type="GO" id="GO:0008168">
    <property type="term" value="F:methyltransferase activity"/>
    <property type="evidence" value="ECO:0007669"/>
    <property type="project" value="UniProtKB-KW"/>
</dbReference>
<evidence type="ECO:0000256" key="1">
    <source>
        <dbReference type="ARBA" id="ARBA00005995"/>
    </source>
</evidence>
<dbReference type="GO" id="GO:0032259">
    <property type="term" value="P:methylation"/>
    <property type="evidence" value="ECO:0007669"/>
    <property type="project" value="UniProtKB-KW"/>
</dbReference>
<dbReference type="Pfam" id="PF01593">
    <property type="entry name" value="Amino_oxidase"/>
    <property type="match status" value="1"/>
</dbReference>
<sequence length="154" mass="16777">MNCPTDCCVLDGFDFWLCSGRKGREPTITFVKAPPTEPIERALSILCGMFTPKGIQVPNPLQVICTRWGVDKFTYRSYSYVVVGSSGVDYDILAKSIGNGRVFFAGKETNKRYPATMQGALLSSFRKSNISRAAVKFKVQNCGQNQGGGSPGFG</sequence>
<dbReference type="EMBL" id="KZ503404">
    <property type="protein sequence ID" value="PKU64663.1"/>
    <property type="molecule type" value="Genomic_DNA"/>
</dbReference>
<keyword evidence="4" id="KW-0808">Transferase</keyword>
<dbReference type="STRING" id="906689.A0A2I0VMP8"/>
<dbReference type="InterPro" id="IPR036188">
    <property type="entry name" value="FAD/NAD-bd_sf"/>
</dbReference>
<protein>
    <submittedName>
        <fullName evidence="4">Lysine-specific histone demethylase 1 like 1</fullName>
    </submittedName>
</protein>
<keyword evidence="2" id="KW-0809">Transit peptide</keyword>
<reference evidence="4 5" key="1">
    <citation type="journal article" date="2016" name="Sci. Rep.">
        <title>The Dendrobium catenatum Lindl. genome sequence provides insights into polysaccharide synthase, floral development and adaptive evolution.</title>
        <authorList>
            <person name="Zhang G.Q."/>
            <person name="Xu Q."/>
            <person name="Bian C."/>
            <person name="Tsai W.C."/>
            <person name="Yeh C.M."/>
            <person name="Liu K.W."/>
            <person name="Yoshida K."/>
            <person name="Zhang L.S."/>
            <person name="Chang S.B."/>
            <person name="Chen F."/>
            <person name="Shi Y."/>
            <person name="Su Y.Y."/>
            <person name="Zhang Y.Q."/>
            <person name="Chen L.J."/>
            <person name="Yin Y."/>
            <person name="Lin M."/>
            <person name="Huang H."/>
            <person name="Deng H."/>
            <person name="Wang Z.W."/>
            <person name="Zhu S.L."/>
            <person name="Zhao X."/>
            <person name="Deng C."/>
            <person name="Niu S.C."/>
            <person name="Huang J."/>
            <person name="Wang M."/>
            <person name="Liu G.H."/>
            <person name="Yang H.J."/>
            <person name="Xiao X.J."/>
            <person name="Hsiao Y.Y."/>
            <person name="Wu W.L."/>
            <person name="Chen Y.Y."/>
            <person name="Mitsuda N."/>
            <person name="Ohme-Takagi M."/>
            <person name="Luo Y.B."/>
            <person name="Van de Peer Y."/>
            <person name="Liu Z.J."/>
        </authorList>
    </citation>
    <scope>NUCLEOTIDE SEQUENCE [LARGE SCALE GENOMIC DNA]</scope>
    <source>
        <tissue evidence="4">The whole plant</tissue>
    </source>
</reference>
<dbReference type="SUPFAM" id="SSF54373">
    <property type="entry name" value="FAD-linked reductases, C-terminal domain"/>
    <property type="match status" value="1"/>
</dbReference>
<evidence type="ECO:0000313" key="5">
    <source>
        <dbReference type="Proteomes" id="UP000233837"/>
    </source>
</evidence>